<protein>
    <submittedName>
        <fullName evidence="2">Uncharacterized protein</fullName>
    </submittedName>
</protein>
<proteinExistence type="predicted"/>
<evidence type="ECO:0000256" key="1">
    <source>
        <dbReference type="SAM" id="MobiDB-lite"/>
    </source>
</evidence>
<feature type="compositionally biased region" description="Polar residues" evidence="1">
    <location>
        <begin position="90"/>
        <end position="106"/>
    </location>
</feature>
<organism evidence="2 3">
    <name type="scientific">Protopolystoma xenopodis</name>
    <dbReference type="NCBI Taxonomy" id="117903"/>
    <lineage>
        <taxon>Eukaryota</taxon>
        <taxon>Metazoa</taxon>
        <taxon>Spiralia</taxon>
        <taxon>Lophotrochozoa</taxon>
        <taxon>Platyhelminthes</taxon>
        <taxon>Monogenea</taxon>
        <taxon>Polyopisthocotylea</taxon>
        <taxon>Polystomatidea</taxon>
        <taxon>Polystomatidae</taxon>
        <taxon>Protopolystoma</taxon>
    </lineage>
</organism>
<reference evidence="2" key="1">
    <citation type="submission" date="2018-11" db="EMBL/GenBank/DDBJ databases">
        <authorList>
            <consortium name="Pathogen Informatics"/>
        </authorList>
    </citation>
    <scope>NUCLEOTIDE SEQUENCE</scope>
</reference>
<dbReference type="EMBL" id="CAAALY010256204">
    <property type="protein sequence ID" value="VEL37868.1"/>
    <property type="molecule type" value="Genomic_DNA"/>
</dbReference>
<keyword evidence="3" id="KW-1185">Reference proteome</keyword>
<sequence length="242" mass="24952">MRSSASTSSLLGYCFDRASAASVFGTGTFVSSGQPLAPGCLIRPIFTLGRGQQDASNGGCGGDSSSTSNASLGSLGSSSSPGERPASPSDYMNSPISCPGQQQKTPSKFTISLSPCEAGICPVGPLTTLSTTNNGPPASSLMLLVPPEAAEDRGSRSTLRPEETLAEEDVSAGDLVQAETASLASNFAAFRSETAAPTTFALSPNIEPNEKECFRYKEDNQIPLLPGQASSVDLASHRAWHI</sequence>
<feature type="region of interest" description="Disordered" evidence="1">
    <location>
        <begin position="149"/>
        <end position="169"/>
    </location>
</feature>
<feature type="compositionally biased region" description="Low complexity" evidence="1">
    <location>
        <begin position="63"/>
        <end position="82"/>
    </location>
</feature>
<dbReference type="Proteomes" id="UP000784294">
    <property type="component" value="Unassembled WGS sequence"/>
</dbReference>
<dbReference type="AlphaFoldDB" id="A0A448XJ27"/>
<accession>A0A448XJ27</accession>
<feature type="region of interest" description="Disordered" evidence="1">
    <location>
        <begin position="52"/>
        <end position="106"/>
    </location>
</feature>
<feature type="compositionally biased region" description="Basic and acidic residues" evidence="1">
    <location>
        <begin position="150"/>
        <end position="163"/>
    </location>
</feature>
<gene>
    <name evidence="2" type="ORF">PXEA_LOCUS31308</name>
</gene>
<evidence type="ECO:0000313" key="3">
    <source>
        <dbReference type="Proteomes" id="UP000784294"/>
    </source>
</evidence>
<evidence type="ECO:0000313" key="2">
    <source>
        <dbReference type="EMBL" id="VEL37868.1"/>
    </source>
</evidence>
<comment type="caution">
    <text evidence="2">The sequence shown here is derived from an EMBL/GenBank/DDBJ whole genome shotgun (WGS) entry which is preliminary data.</text>
</comment>
<name>A0A448XJ27_9PLAT</name>